<keyword evidence="3" id="KW-0238">DNA-binding</keyword>
<dbReference type="InterPro" id="IPR050950">
    <property type="entry name" value="HTH-type_LysR_regulators"/>
</dbReference>
<dbReference type="FunFam" id="1.10.10.10:FF:000001">
    <property type="entry name" value="LysR family transcriptional regulator"/>
    <property type="match status" value="1"/>
</dbReference>
<dbReference type="InterPro" id="IPR000847">
    <property type="entry name" value="LysR_HTH_N"/>
</dbReference>
<dbReference type="Gene3D" id="3.40.190.290">
    <property type="match status" value="1"/>
</dbReference>
<keyword evidence="2" id="KW-0805">Transcription regulation</keyword>
<dbReference type="Proteomes" id="UP000198263">
    <property type="component" value="Unassembled WGS sequence"/>
</dbReference>
<evidence type="ECO:0000313" key="7">
    <source>
        <dbReference type="EMBL" id="SAL24437.1"/>
    </source>
</evidence>
<evidence type="ECO:0000256" key="3">
    <source>
        <dbReference type="ARBA" id="ARBA00023125"/>
    </source>
</evidence>
<accession>A0A658QV39</accession>
<reference evidence="7 8" key="1">
    <citation type="submission" date="2016-01" db="EMBL/GenBank/DDBJ databases">
        <authorList>
            <person name="Peeters C."/>
        </authorList>
    </citation>
    <scope>NUCLEOTIDE SEQUENCE [LARGE SCALE GENOMIC DNA]</scope>
    <source>
        <strain evidence="7">LMG 29315</strain>
    </source>
</reference>
<feature type="domain" description="HTH lysR-type" evidence="6">
    <location>
        <begin position="3"/>
        <end position="60"/>
    </location>
</feature>
<dbReference type="SUPFAM" id="SSF53850">
    <property type="entry name" value="Periplasmic binding protein-like II"/>
    <property type="match status" value="1"/>
</dbReference>
<keyword evidence="8" id="KW-1185">Reference proteome</keyword>
<evidence type="ECO:0000256" key="4">
    <source>
        <dbReference type="ARBA" id="ARBA00023163"/>
    </source>
</evidence>
<keyword evidence="4" id="KW-0804">Transcription</keyword>
<dbReference type="GO" id="GO:0005829">
    <property type="term" value="C:cytosol"/>
    <property type="evidence" value="ECO:0007669"/>
    <property type="project" value="TreeGrafter"/>
</dbReference>
<protein>
    <submittedName>
        <fullName evidence="7">LysR family transcriptional regulator</fullName>
    </submittedName>
</protein>
<evidence type="ECO:0000256" key="2">
    <source>
        <dbReference type="ARBA" id="ARBA00023015"/>
    </source>
</evidence>
<name>A0A658QV39_9BURK</name>
<proteinExistence type="inferred from homology"/>
<evidence type="ECO:0000259" key="6">
    <source>
        <dbReference type="PROSITE" id="PS50931"/>
    </source>
</evidence>
<feature type="compositionally biased region" description="Polar residues" evidence="5">
    <location>
        <begin position="312"/>
        <end position="327"/>
    </location>
</feature>
<dbReference type="Pfam" id="PF03466">
    <property type="entry name" value="LysR_substrate"/>
    <property type="match status" value="1"/>
</dbReference>
<feature type="compositionally biased region" description="Basic and acidic residues" evidence="5">
    <location>
        <begin position="302"/>
        <end position="311"/>
    </location>
</feature>
<dbReference type="InterPro" id="IPR036390">
    <property type="entry name" value="WH_DNA-bd_sf"/>
</dbReference>
<dbReference type="SUPFAM" id="SSF46785">
    <property type="entry name" value="Winged helix' DNA-binding domain"/>
    <property type="match status" value="1"/>
</dbReference>
<evidence type="ECO:0000256" key="1">
    <source>
        <dbReference type="ARBA" id="ARBA00009437"/>
    </source>
</evidence>
<comment type="similarity">
    <text evidence="1">Belongs to the LysR transcriptional regulatory family.</text>
</comment>
<organism evidence="7 8">
    <name type="scientific">Caballeronia concitans</name>
    <dbReference type="NCBI Taxonomy" id="1777133"/>
    <lineage>
        <taxon>Bacteria</taxon>
        <taxon>Pseudomonadati</taxon>
        <taxon>Pseudomonadota</taxon>
        <taxon>Betaproteobacteria</taxon>
        <taxon>Burkholderiales</taxon>
        <taxon>Burkholderiaceae</taxon>
        <taxon>Caballeronia</taxon>
    </lineage>
</organism>
<dbReference type="EMBL" id="FCNV02000002">
    <property type="protein sequence ID" value="SAL24437.1"/>
    <property type="molecule type" value="Genomic_DNA"/>
</dbReference>
<dbReference type="PROSITE" id="PS50931">
    <property type="entry name" value="HTH_LYSR"/>
    <property type="match status" value="1"/>
</dbReference>
<dbReference type="PANTHER" id="PTHR30419:SF30">
    <property type="entry name" value="LYSR FAMILY TRANSCRIPTIONAL REGULATOR"/>
    <property type="match status" value="1"/>
</dbReference>
<evidence type="ECO:0000256" key="5">
    <source>
        <dbReference type="SAM" id="MobiDB-lite"/>
    </source>
</evidence>
<dbReference type="GO" id="GO:0003700">
    <property type="term" value="F:DNA-binding transcription factor activity"/>
    <property type="evidence" value="ECO:0007669"/>
    <property type="project" value="InterPro"/>
</dbReference>
<feature type="region of interest" description="Disordered" evidence="5">
    <location>
        <begin position="302"/>
        <end position="327"/>
    </location>
</feature>
<dbReference type="InterPro" id="IPR005119">
    <property type="entry name" value="LysR_subst-bd"/>
</dbReference>
<dbReference type="GO" id="GO:0003677">
    <property type="term" value="F:DNA binding"/>
    <property type="evidence" value="ECO:0007669"/>
    <property type="project" value="UniProtKB-KW"/>
</dbReference>
<dbReference type="Gene3D" id="1.10.10.10">
    <property type="entry name" value="Winged helix-like DNA-binding domain superfamily/Winged helix DNA-binding domain"/>
    <property type="match status" value="1"/>
</dbReference>
<dbReference type="PRINTS" id="PR00039">
    <property type="entry name" value="HTHLYSR"/>
</dbReference>
<comment type="caution">
    <text evidence="7">The sequence shown here is derived from an EMBL/GenBank/DDBJ whole genome shotgun (WGS) entry which is preliminary data.</text>
</comment>
<dbReference type="InterPro" id="IPR036388">
    <property type="entry name" value="WH-like_DNA-bd_sf"/>
</dbReference>
<dbReference type="PANTHER" id="PTHR30419">
    <property type="entry name" value="HTH-TYPE TRANSCRIPTIONAL REGULATOR YBHD"/>
    <property type="match status" value="1"/>
</dbReference>
<evidence type="ECO:0000313" key="8">
    <source>
        <dbReference type="Proteomes" id="UP000198263"/>
    </source>
</evidence>
<dbReference type="AlphaFoldDB" id="A0A658QV39"/>
<gene>
    <name evidence="7" type="ORF">AWB72_01878</name>
</gene>
<sequence length="327" mass="35653">MTMKYHQLRAFLSVVEQGSIRAAARSLFLSQAALTKAIKELEQDLGVPLIVRTARGVQLTAFGQQLRVRAKLVVSEMRRAEDDIVQMKGAGSGSVSAAITPTAALSVLPQAYAMFRREMPQAKVSFIEGFPGVALPRLRDGTLDLVVAVIMASQLSAEFDYVPLYESHSVIVARKDHPLRHATRLADLADAEWLLNPSPESTTQALLDIFTQHGLPRPQRVIECPSFVIAHGLLRESEALASMPRSLLDHEWVGEGLAVLPVEDALPVSSVGVVTRRDSPLTPAATVFLDCLQRVVRERNAASALGDKDQKATASRSPIRIQQSTRP</sequence>
<dbReference type="Pfam" id="PF00126">
    <property type="entry name" value="HTH_1"/>
    <property type="match status" value="1"/>
</dbReference>